<dbReference type="PANTHER" id="PTHR34580">
    <property type="match status" value="1"/>
</dbReference>
<dbReference type="EMBL" id="CP048882">
    <property type="protein sequence ID" value="QPP07263.1"/>
    <property type="molecule type" value="Genomic_DNA"/>
</dbReference>
<dbReference type="InterPro" id="IPR036390">
    <property type="entry name" value="WH_DNA-bd_sf"/>
</dbReference>
<dbReference type="PROSITE" id="PS52050">
    <property type="entry name" value="WYL"/>
    <property type="match status" value="1"/>
</dbReference>
<dbReference type="PANTHER" id="PTHR34580:SF3">
    <property type="entry name" value="PROTEIN PAFB"/>
    <property type="match status" value="1"/>
</dbReference>
<dbReference type="PIRSF" id="PIRSF016838">
    <property type="entry name" value="PafC"/>
    <property type="match status" value="1"/>
</dbReference>
<protein>
    <submittedName>
        <fullName evidence="3">YafY family transcriptional regulator</fullName>
    </submittedName>
</protein>
<dbReference type="AlphaFoldDB" id="A0A7T1T6I8"/>
<dbReference type="Proteomes" id="UP000595046">
    <property type="component" value="Chromosome"/>
</dbReference>
<evidence type="ECO:0000313" key="4">
    <source>
        <dbReference type="Proteomes" id="UP000595046"/>
    </source>
</evidence>
<dbReference type="Gene3D" id="1.10.10.10">
    <property type="entry name" value="Winged helix-like DNA-binding domain superfamily/Winged helix DNA-binding domain"/>
    <property type="match status" value="1"/>
</dbReference>
<dbReference type="Pfam" id="PF13280">
    <property type="entry name" value="WYL"/>
    <property type="match status" value="1"/>
</dbReference>
<dbReference type="InterPro" id="IPR013196">
    <property type="entry name" value="HTH_11"/>
</dbReference>
<feature type="domain" description="WYL" evidence="2">
    <location>
        <begin position="158"/>
        <end position="225"/>
    </location>
</feature>
<evidence type="ECO:0000259" key="1">
    <source>
        <dbReference type="Pfam" id="PF08279"/>
    </source>
</evidence>
<dbReference type="InterPro" id="IPR028349">
    <property type="entry name" value="PafC-like"/>
</dbReference>
<dbReference type="InterPro" id="IPR036388">
    <property type="entry name" value="WH-like_DNA-bd_sf"/>
</dbReference>
<dbReference type="KEGG" id="sbat:G4Z16_13695"/>
<dbReference type="Pfam" id="PF08279">
    <property type="entry name" value="HTH_11"/>
    <property type="match status" value="1"/>
</dbReference>
<gene>
    <name evidence="3" type="ORF">G4Z16_13695</name>
</gene>
<dbReference type="InterPro" id="IPR026881">
    <property type="entry name" value="WYL_dom"/>
</dbReference>
<keyword evidence="4" id="KW-1185">Reference proteome</keyword>
<name>A0A7T1T6I8_9ACTN</name>
<sequence length="330" mass="36615">MWPEIGLKFRHTAVVADVMQRTLALLVVLQSGRRFSGGELAARLDVPPRTLRRDIGRLRGYGYPVETQPGPGGYYQLAAGQTMPPLVLDDDEAIATLLGLAALGATGSASEGSLDEAAIRAYGKVDQYLPKRLRPRAAALRDSLEAMPTPAPSPSAKTVSALAEAIARQHLVTIHYVGASGEATTRQVEPHRHIHLHMRWYLLGWDTDKEDWRVFRLDRVAELRVHSRTFSPRPLPAETAGAYLREGINRYRQRVVLTIDAPVTAVAEAFYRQDVDLTATEGGRTRAVLMLDSWQWLLPALAFLDADVTVEEPEEFRTAFRDFGARLTRA</sequence>
<dbReference type="SUPFAM" id="SSF46785">
    <property type="entry name" value="Winged helix' DNA-binding domain"/>
    <property type="match status" value="1"/>
</dbReference>
<evidence type="ECO:0000259" key="2">
    <source>
        <dbReference type="Pfam" id="PF13280"/>
    </source>
</evidence>
<dbReference type="InterPro" id="IPR051534">
    <property type="entry name" value="CBASS_pafABC_assoc_protein"/>
</dbReference>
<accession>A0A7T1T6I8</accession>
<feature type="domain" description="Helix-turn-helix type 11" evidence="1">
    <location>
        <begin position="21"/>
        <end position="74"/>
    </location>
</feature>
<proteinExistence type="predicted"/>
<organism evidence="3 4">
    <name type="scientific">Streptomyces bathyalis</name>
    <dbReference type="NCBI Taxonomy" id="2710756"/>
    <lineage>
        <taxon>Bacteria</taxon>
        <taxon>Bacillati</taxon>
        <taxon>Actinomycetota</taxon>
        <taxon>Actinomycetes</taxon>
        <taxon>Kitasatosporales</taxon>
        <taxon>Streptomycetaceae</taxon>
        <taxon>Streptomyces</taxon>
    </lineage>
</organism>
<evidence type="ECO:0000313" key="3">
    <source>
        <dbReference type="EMBL" id="QPP07263.1"/>
    </source>
</evidence>
<reference evidence="4" key="1">
    <citation type="submission" date="2020-02" db="EMBL/GenBank/DDBJ databases">
        <title>Streptomyces sp. ASO4wet.</title>
        <authorList>
            <person name="Risdian C."/>
            <person name="Landwehr W."/>
            <person name="Schupp P."/>
            <person name="Wink J."/>
        </authorList>
    </citation>
    <scope>NUCLEOTIDE SEQUENCE [LARGE SCALE GENOMIC DNA]</scope>
    <source>
        <strain evidence="4">ASO4wet</strain>
    </source>
</reference>